<dbReference type="Pfam" id="PF13012">
    <property type="entry name" value="MitMem_reg"/>
    <property type="match status" value="1"/>
</dbReference>
<accession>A0A2I0AN23</accession>
<dbReference type="OrthoDB" id="1378at2759"/>
<protein>
    <submittedName>
        <fullName evidence="3">COP9 signalosome complex subunit 6a</fullName>
    </submittedName>
</protein>
<proteinExistence type="inferred from homology"/>
<dbReference type="EMBL" id="KZ451969">
    <property type="protein sequence ID" value="PKA56967.1"/>
    <property type="molecule type" value="Genomic_DNA"/>
</dbReference>
<dbReference type="PANTHER" id="PTHR10540">
    <property type="entry name" value="EUKARYOTIC TRANSLATION INITIATION FACTOR 3 SUBUNIT F-RELATED"/>
    <property type="match status" value="1"/>
</dbReference>
<evidence type="ECO:0000256" key="1">
    <source>
        <dbReference type="ARBA" id="ARBA00010893"/>
    </source>
</evidence>
<organism evidence="3 4">
    <name type="scientific">Apostasia shenzhenica</name>
    <dbReference type="NCBI Taxonomy" id="1088818"/>
    <lineage>
        <taxon>Eukaryota</taxon>
        <taxon>Viridiplantae</taxon>
        <taxon>Streptophyta</taxon>
        <taxon>Embryophyta</taxon>
        <taxon>Tracheophyta</taxon>
        <taxon>Spermatophyta</taxon>
        <taxon>Magnoliopsida</taxon>
        <taxon>Liliopsida</taxon>
        <taxon>Asparagales</taxon>
        <taxon>Orchidaceae</taxon>
        <taxon>Apostasioideae</taxon>
        <taxon>Apostasia</taxon>
    </lineage>
</organism>
<comment type="similarity">
    <text evidence="1">Belongs to the peptidase M67A family. CSN6 subfamily.</text>
</comment>
<dbReference type="AlphaFoldDB" id="A0A2I0AN23"/>
<dbReference type="STRING" id="1088818.A0A2I0AN23"/>
<evidence type="ECO:0000259" key="2">
    <source>
        <dbReference type="Pfam" id="PF13012"/>
    </source>
</evidence>
<evidence type="ECO:0000313" key="3">
    <source>
        <dbReference type="EMBL" id="PKA56967.1"/>
    </source>
</evidence>
<reference evidence="3 4" key="1">
    <citation type="journal article" date="2017" name="Nature">
        <title>The Apostasia genome and the evolution of orchids.</title>
        <authorList>
            <person name="Zhang G.Q."/>
            <person name="Liu K.W."/>
            <person name="Li Z."/>
            <person name="Lohaus R."/>
            <person name="Hsiao Y.Y."/>
            <person name="Niu S.C."/>
            <person name="Wang J.Y."/>
            <person name="Lin Y.C."/>
            <person name="Xu Q."/>
            <person name="Chen L.J."/>
            <person name="Yoshida K."/>
            <person name="Fujiwara S."/>
            <person name="Wang Z.W."/>
            <person name="Zhang Y.Q."/>
            <person name="Mitsuda N."/>
            <person name="Wang M."/>
            <person name="Liu G.H."/>
            <person name="Pecoraro L."/>
            <person name="Huang H.X."/>
            <person name="Xiao X.J."/>
            <person name="Lin M."/>
            <person name="Wu X.Y."/>
            <person name="Wu W.L."/>
            <person name="Chen Y.Y."/>
            <person name="Chang S.B."/>
            <person name="Sakamoto S."/>
            <person name="Ohme-Takagi M."/>
            <person name="Yagi M."/>
            <person name="Zeng S.J."/>
            <person name="Shen C.Y."/>
            <person name="Yeh C.M."/>
            <person name="Luo Y.B."/>
            <person name="Tsai W.C."/>
            <person name="Van de Peer Y."/>
            <person name="Liu Z.J."/>
        </authorList>
    </citation>
    <scope>NUCLEOTIDE SEQUENCE [LARGE SCALE GENOMIC DNA]</scope>
    <source>
        <strain evidence="4">cv. Shenzhen</strain>
        <tissue evidence="3">Stem</tissue>
    </source>
</reference>
<feature type="domain" description="EIF3F/CSN6-like C-terminal" evidence="2">
    <location>
        <begin position="21"/>
        <end position="132"/>
    </location>
</feature>
<keyword evidence="4" id="KW-1185">Reference proteome</keyword>
<name>A0A2I0AN23_9ASPA</name>
<gene>
    <name evidence="3" type="primary">CSN6A</name>
    <name evidence="3" type="ORF">AXF42_Ash002271</name>
</gene>
<dbReference type="Proteomes" id="UP000236161">
    <property type="component" value="Unassembled WGS sequence"/>
</dbReference>
<dbReference type="PANTHER" id="PTHR10540:SF8">
    <property type="entry name" value="COP9 SIGNALOSOME COMPLEX SUBUNIT 6"/>
    <property type="match status" value="1"/>
</dbReference>
<dbReference type="GO" id="GO:0008180">
    <property type="term" value="C:COP9 signalosome"/>
    <property type="evidence" value="ECO:0007669"/>
    <property type="project" value="TreeGrafter"/>
</dbReference>
<dbReference type="InterPro" id="IPR024969">
    <property type="entry name" value="EIF3F/CSN6-like_C"/>
</dbReference>
<evidence type="ECO:0000313" key="4">
    <source>
        <dbReference type="Proteomes" id="UP000236161"/>
    </source>
</evidence>
<sequence length="257" mass="28973">MSGGIPQLISVRSNYAMEIIEAEIISVAPVAHLNRSDGGTITTQLAAHPTSIHNAIKMLNKRIRIVHQHLLALQRGDVPLEYSVLRRVSNQRLPTIKSEKFQDDFVMEFNDTLLTTDLAMFMNSMSTLDELIGKFNINYNCIHKVFDLSRTKPSDFVQHGLACWENLLDRDDCCAKLTCKNLRVMVASGDVTVCWVLGSFGELHQQNREPRPQAGIIPLSIAVTGQISHLDSWHVLLHKVSFTSQSHCLSFQSPRYY</sequence>